<reference evidence="2 3" key="1">
    <citation type="submission" date="2018-02" db="EMBL/GenBank/DDBJ databases">
        <title>8 Nocardia nova and 1 Nocardia cyriacigeorgica strain used for evolution to TMP-SMX.</title>
        <authorList>
            <person name="Mehta H."/>
            <person name="Weng J."/>
            <person name="Shamoo Y."/>
        </authorList>
    </citation>
    <scope>NUCLEOTIDE SEQUENCE [LARGE SCALE GENOMIC DNA]</scope>
    <source>
        <strain evidence="2 3">ATCC 33727</strain>
    </source>
</reference>
<keyword evidence="1" id="KW-0175">Coiled coil</keyword>
<dbReference type="EMBL" id="PYHS01000004">
    <property type="protein sequence ID" value="PSR63965.1"/>
    <property type="molecule type" value="Genomic_DNA"/>
</dbReference>
<evidence type="ECO:0000313" key="3">
    <source>
        <dbReference type="Proteomes" id="UP000241647"/>
    </source>
</evidence>
<name>A0A2T2Z891_9NOCA</name>
<evidence type="ECO:0000256" key="1">
    <source>
        <dbReference type="SAM" id="Coils"/>
    </source>
</evidence>
<dbReference type="Proteomes" id="UP000241647">
    <property type="component" value="Unassembled WGS sequence"/>
</dbReference>
<organism evidence="2 3">
    <name type="scientific">Nocardia nova</name>
    <dbReference type="NCBI Taxonomy" id="37330"/>
    <lineage>
        <taxon>Bacteria</taxon>
        <taxon>Bacillati</taxon>
        <taxon>Actinomycetota</taxon>
        <taxon>Actinomycetes</taxon>
        <taxon>Mycobacteriales</taxon>
        <taxon>Nocardiaceae</taxon>
        <taxon>Nocardia</taxon>
    </lineage>
</organism>
<proteinExistence type="predicted"/>
<evidence type="ECO:0000313" key="2">
    <source>
        <dbReference type="EMBL" id="PSR63965.1"/>
    </source>
</evidence>
<feature type="coiled-coil region" evidence="1">
    <location>
        <begin position="93"/>
        <end position="127"/>
    </location>
</feature>
<dbReference type="AlphaFoldDB" id="A0A2T2Z891"/>
<gene>
    <name evidence="2" type="ORF">C8259_08930</name>
</gene>
<comment type="caution">
    <text evidence="2">The sequence shown here is derived from an EMBL/GenBank/DDBJ whole genome shotgun (WGS) entry which is preliminary data.</text>
</comment>
<sequence length="252" mass="26503">MLRAMVLVGTALAAVTELLDPEPQQPPVEPAKPAAVDPVTECRDALELAAWSASDHLTAHAHGLTAECTCGCGQVETVVGPDVPNAGAVAGLAAVATNNLAAVLDRLADAEAERDQAVREADGDRQLVDVLRAQRREAHERLRATRAHAHELHAVIADHEQTIVAAQSRIAELQYARDARLAELNAARASRAEAQLADIRALASGWAEQGVGSYAITAQTAYRRDAGREILAILDRDETTAKGGAAKAADGE</sequence>
<accession>A0A2T2Z891</accession>
<protein>
    <submittedName>
        <fullName evidence="2">Uncharacterized protein</fullName>
    </submittedName>
</protein>